<proteinExistence type="inferred from homology"/>
<organism evidence="3 4">
    <name type="scientific">Actinotalea ferrariae CF5-4</name>
    <dbReference type="NCBI Taxonomy" id="948458"/>
    <lineage>
        <taxon>Bacteria</taxon>
        <taxon>Bacillati</taxon>
        <taxon>Actinomycetota</taxon>
        <taxon>Actinomycetes</taxon>
        <taxon>Micrococcales</taxon>
        <taxon>Cellulomonadaceae</taxon>
        <taxon>Actinotalea</taxon>
    </lineage>
</organism>
<dbReference type="RefSeq" id="WP_034225617.1">
    <property type="nucleotide sequence ID" value="NZ_AXCW01000085.1"/>
</dbReference>
<evidence type="ECO:0000256" key="1">
    <source>
        <dbReference type="ARBA" id="ARBA00008542"/>
    </source>
</evidence>
<dbReference type="SUPFAM" id="SSF52317">
    <property type="entry name" value="Class I glutamine amidotransferase-like"/>
    <property type="match status" value="1"/>
</dbReference>
<keyword evidence="4" id="KW-1185">Reference proteome</keyword>
<dbReference type="Proteomes" id="UP000019753">
    <property type="component" value="Unassembled WGS sequence"/>
</dbReference>
<gene>
    <name evidence="3" type="ORF">N866_19835</name>
</gene>
<evidence type="ECO:0000313" key="4">
    <source>
        <dbReference type="Proteomes" id="UP000019753"/>
    </source>
</evidence>
<protein>
    <submittedName>
        <fullName evidence="3">Peptidase C56</fullName>
    </submittedName>
</protein>
<evidence type="ECO:0000259" key="2">
    <source>
        <dbReference type="Pfam" id="PF01965"/>
    </source>
</evidence>
<dbReference type="InterPro" id="IPR029062">
    <property type="entry name" value="Class_I_gatase-like"/>
</dbReference>
<dbReference type="InterPro" id="IPR006286">
    <property type="entry name" value="C56_PfpI-like"/>
</dbReference>
<sequence>MSHLNGKTVAFLATNGFEDSELTSPWQAVTEHGAQAVLVSPETGTITGKNGHEAQVDEAVSAADAGRFDALVLPGGVANGDTIRMDTDAVRFAKAFFEQHKPVGVICHGGWILTDADVVRGRTMTSYPSLRTDLRNAGATWVDEDVVTDHGLVSSRVPDDLPAFNAKLVEEIAEGVHERQTA</sequence>
<evidence type="ECO:0000313" key="3">
    <source>
        <dbReference type="EMBL" id="EYR63569.1"/>
    </source>
</evidence>
<comment type="caution">
    <text evidence="3">The sequence shown here is derived from an EMBL/GenBank/DDBJ whole genome shotgun (WGS) entry which is preliminary data.</text>
</comment>
<dbReference type="PROSITE" id="PS51276">
    <property type="entry name" value="PEPTIDASE_C56_PFPI"/>
    <property type="match status" value="1"/>
</dbReference>
<feature type="domain" description="DJ-1/PfpI" evidence="2">
    <location>
        <begin position="7"/>
        <end position="171"/>
    </location>
</feature>
<reference evidence="3 4" key="1">
    <citation type="submission" date="2014-01" db="EMBL/GenBank/DDBJ databases">
        <title>Actinotalea ferrariae CF5-4.</title>
        <authorList>
            <person name="Chen F."/>
            <person name="Li Y."/>
            <person name="Wang G."/>
        </authorList>
    </citation>
    <scope>NUCLEOTIDE SEQUENCE [LARGE SCALE GENOMIC DNA]</scope>
    <source>
        <strain evidence="3 4">CF5-4</strain>
    </source>
</reference>
<dbReference type="OrthoDB" id="9792284at2"/>
<dbReference type="NCBIfam" id="TIGR01382">
    <property type="entry name" value="PfpI"/>
    <property type="match status" value="1"/>
</dbReference>
<dbReference type="EMBL" id="AXCW01000085">
    <property type="protein sequence ID" value="EYR63569.1"/>
    <property type="molecule type" value="Genomic_DNA"/>
</dbReference>
<accession>A0A021VQU0</accession>
<name>A0A021VQU0_9CELL</name>
<dbReference type="PANTHER" id="PTHR42733:SF12">
    <property type="entry name" value="PROTEINASE"/>
    <property type="match status" value="1"/>
</dbReference>
<dbReference type="InterPro" id="IPR002818">
    <property type="entry name" value="DJ-1/PfpI"/>
</dbReference>
<dbReference type="AlphaFoldDB" id="A0A021VQU0"/>
<dbReference type="Pfam" id="PF01965">
    <property type="entry name" value="DJ-1_PfpI"/>
    <property type="match status" value="1"/>
</dbReference>
<dbReference type="PANTHER" id="PTHR42733">
    <property type="entry name" value="DJ-1 PROTEIN"/>
    <property type="match status" value="1"/>
</dbReference>
<dbReference type="CDD" id="cd03134">
    <property type="entry name" value="GATase1_PfpI_like"/>
    <property type="match status" value="1"/>
</dbReference>
<dbReference type="Gene3D" id="3.40.50.880">
    <property type="match status" value="1"/>
</dbReference>
<comment type="similarity">
    <text evidence="1">Belongs to the peptidase C56 family.</text>
</comment>